<evidence type="ECO:0000313" key="1">
    <source>
        <dbReference type="EMBL" id="KAJ8874338.1"/>
    </source>
</evidence>
<keyword evidence="2" id="KW-1185">Reference proteome</keyword>
<comment type="caution">
    <text evidence="1">The sequence shown here is derived from an EMBL/GenBank/DDBJ whole genome shotgun (WGS) entry which is preliminary data.</text>
</comment>
<evidence type="ECO:0000313" key="2">
    <source>
        <dbReference type="Proteomes" id="UP001159363"/>
    </source>
</evidence>
<organism evidence="1 2">
    <name type="scientific">Dryococelus australis</name>
    <dbReference type="NCBI Taxonomy" id="614101"/>
    <lineage>
        <taxon>Eukaryota</taxon>
        <taxon>Metazoa</taxon>
        <taxon>Ecdysozoa</taxon>
        <taxon>Arthropoda</taxon>
        <taxon>Hexapoda</taxon>
        <taxon>Insecta</taxon>
        <taxon>Pterygota</taxon>
        <taxon>Neoptera</taxon>
        <taxon>Polyneoptera</taxon>
        <taxon>Phasmatodea</taxon>
        <taxon>Verophasmatodea</taxon>
        <taxon>Anareolatae</taxon>
        <taxon>Phasmatidae</taxon>
        <taxon>Eurycanthinae</taxon>
        <taxon>Dryococelus</taxon>
    </lineage>
</organism>
<accession>A0ABQ9GQN8</accession>
<sequence length="337" mass="36396">MQVQGKREIPEKTRRPAASEIVALLDAVKIATRASQRTRTTAVEAEENIRRAARYVENNCWRGWPALSCGVFTLRRRGGIKTLGMCSQESGQITSICIQKFLAVAVVGSIPTSSLYRCTDLRHTLIQSLNVPHDLVCGNYHVRSASRLTIFCLHNPSSPDGAQHSGNCQQGCCRKGRRLIFPSRHHGKGGGEGAVVGVVTAAPSKLIIGAFIPAISRIVCVGACRPAGIMMRPRLPPGAAPGLSHEEPGMTLLISLEQVGEGIQAGWRISGVTEDCLLPHGGVGEARVECDLRPQTSLVAARPPLPRWCPPPSLLNVSNIYRHREQTLKAVHDGNEP</sequence>
<gene>
    <name evidence="1" type="ORF">PR048_025184</name>
</gene>
<proteinExistence type="predicted"/>
<dbReference type="EMBL" id="JARBHB010000010">
    <property type="protein sequence ID" value="KAJ8874338.1"/>
    <property type="molecule type" value="Genomic_DNA"/>
</dbReference>
<protein>
    <submittedName>
        <fullName evidence="1">Uncharacterized protein</fullName>
    </submittedName>
</protein>
<dbReference type="Proteomes" id="UP001159363">
    <property type="component" value="Chromosome 9"/>
</dbReference>
<reference evidence="1 2" key="1">
    <citation type="submission" date="2023-02" db="EMBL/GenBank/DDBJ databases">
        <title>LHISI_Scaffold_Assembly.</title>
        <authorList>
            <person name="Stuart O.P."/>
            <person name="Cleave R."/>
            <person name="Magrath M.J.L."/>
            <person name="Mikheyev A.S."/>
        </authorList>
    </citation>
    <scope>NUCLEOTIDE SEQUENCE [LARGE SCALE GENOMIC DNA]</scope>
    <source>
        <strain evidence="1">Daus_M_001</strain>
        <tissue evidence="1">Leg muscle</tissue>
    </source>
</reference>
<name>A0ABQ9GQN8_9NEOP</name>